<feature type="transmembrane region" description="Helical" evidence="6">
    <location>
        <begin position="375"/>
        <end position="401"/>
    </location>
</feature>
<dbReference type="Pfam" id="PF02687">
    <property type="entry name" value="FtsX"/>
    <property type="match status" value="1"/>
</dbReference>
<evidence type="ECO:0000256" key="1">
    <source>
        <dbReference type="ARBA" id="ARBA00004651"/>
    </source>
</evidence>
<evidence type="ECO:0000259" key="7">
    <source>
        <dbReference type="Pfam" id="PF02687"/>
    </source>
</evidence>
<keyword evidence="5 6" id="KW-0472">Membrane</keyword>
<evidence type="ECO:0000256" key="5">
    <source>
        <dbReference type="ARBA" id="ARBA00023136"/>
    </source>
</evidence>
<evidence type="ECO:0000256" key="3">
    <source>
        <dbReference type="ARBA" id="ARBA00022692"/>
    </source>
</evidence>
<keyword evidence="9" id="KW-1185">Reference proteome</keyword>
<feature type="transmembrane region" description="Helical" evidence="6">
    <location>
        <begin position="464"/>
        <end position="490"/>
    </location>
</feature>
<evidence type="ECO:0000256" key="6">
    <source>
        <dbReference type="SAM" id="Phobius"/>
    </source>
</evidence>
<proteinExistence type="predicted"/>
<evidence type="ECO:0000313" key="8">
    <source>
        <dbReference type="EMBL" id="WFP16183.1"/>
    </source>
</evidence>
<reference evidence="8 9" key="1">
    <citation type="submission" date="2023-04" db="EMBL/GenBank/DDBJ databases">
        <title>Funneling lignin-derived compounds into biodiesel using alkali-halophilic Citricoccus sp. P2.</title>
        <authorList>
            <person name="Luo C.-B."/>
        </authorList>
    </citation>
    <scope>NUCLEOTIDE SEQUENCE [LARGE SCALE GENOMIC DNA]</scope>
    <source>
        <strain evidence="8 9">P2</strain>
    </source>
</reference>
<feature type="transmembrane region" description="Helical" evidence="6">
    <location>
        <begin position="281"/>
        <end position="305"/>
    </location>
</feature>
<comment type="subcellular location">
    <subcellularLocation>
        <location evidence="1">Cell membrane</location>
        <topology evidence="1">Multi-pass membrane protein</topology>
    </subcellularLocation>
</comment>
<dbReference type="InterPro" id="IPR003838">
    <property type="entry name" value="ABC3_permease_C"/>
</dbReference>
<protein>
    <recommendedName>
        <fullName evidence="7">ABC3 transporter permease C-terminal domain-containing protein</fullName>
    </recommendedName>
</protein>
<organism evidence="8 9">
    <name type="scientific">Citricoccus muralis</name>
    <dbReference type="NCBI Taxonomy" id="169134"/>
    <lineage>
        <taxon>Bacteria</taxon>
        <taxon>Bacillati</taxon>
        <taxon>Actinomycetota</taxon>
        <taxon>Actinomycetes</taxon>
        <taxon>Micrococcales</taxon>
        <taxon>Micrococcaceae</taxon>
        <taxon>Citricoccus</taxon>
    </lineage>
</organism>
<evidence type="ECO:0000313" key="9">
    <source>
        <dbReference type="Proteomes" id="UP001219037"/>
    </source>
</evidence>
<gene>
    <name evidence="8" type="ORF">P8192_12435</name>
</gene>
<dbReference type="Proteomes" id="UP001219037">
    <property type="component" value="Chromosome"/>
</dbReference>
<name>A0ABY8H690_9MICC</name>
<keyword evidence="4 6" id="KW-1133">Transmembrane helix</keyword>
<evidence type="ECO:0000256" key="4">
    <source>
        <dbReference type="ARBA" id="ARBA00022989"/>
    </source>
</evidence>
<dbReference type="EMBL" id="CP121252">
    <property type="protein sequence ID" value="WFP16183.1"/>
    <property type="molecule type" value="Genomic_DNA"/>
</dbReference>
<sequence length="698" mass="69519">MMGPARLRSRAGLATAIAIVVALAAGLFAAVAAVASATVVEGARAAIGEARGAGPVVRVAIRWAGQQPADAAAAAVAAAEQDDAVREALAATMPEAALEAASSIRSEPLAIDGLSAQLVLRSDAALADRSQLTEGAWSARVDEAALHAGAAAALDLQVGDVITLPGRGDAPVTVRVTGLWEPLDGRDPAWAGDPIADRGADGITAGPLVVDESLWRDLATRPIAEWVAVLEPSRVSAAVLDEVTATLPLFAGVIDDDERSQGTGIVMNGGLAATVSEVQRAAAGVSAVVPVAVALIAIAGLTTLLELQRLLVAVRRDETVLLRSRGASPRRITTHAALEAAVIAVPAAALGAAGGVFAVLAASPERQTALASDPAPIVALAALSGGAVALAAVLLATILAWRGARRALRRDTLNDSGRLARAVGAVALVLVGVAAGVAVSQYWLYGGPVVPTADGGAAVDPVAVLAPVLVLVAGALLAVVLVEPIARLLARTADRSVRLAPVLVARSLARSAAIVTAPVLLLGLGVAGVTMAAAVDATTRDSERAARELTLGAPLVVTGGLLDVQTRSELGALGEPITLDGIDFSGGPVAIAELTLSGARGTLLVVPSEVMRSTVAPAGGAVTPAALADAIAPEGLPMPEIPETATRIRLDADGGILSAVYWVADERGGVARIASDGEAGALLPEAGSGAGTGDIKRG</sequence>
<feature type="transmembrane region" description="Helical" evidence="6">
    <location>
        <begin position="340"/>
        <end position="363"/>
    </location>
</feature>
<feature type="domain" description="ABC3 transporter permease C-terminal" evidence="7">
    <location>
        <begin position="292"/>
        <end position="406"/>
    </location>
</feature>
<dbReference type="RefSeq" id="WP_278157341.1">
    <property type="nucleotide sequence ID" value="NZ_CP121252.1"/>
</dbReference>
<keyword evidence="2" id="KW-1003">Cell membrane</keyword>
<feature type="transmembrane region" description="Helical" evidence="6">
    <location>
        <begin position="511"/>
        <end position="535"/>
    </location>
</feature>
<evidence type="ECO:0000256" key="2">
    <source>
        <dbReference type="ARBA" id="ARBA00022475"/>
    </source>
</evidence>
<feature type="transmembrane region" description="Helical" evidence="6">
    <location>
        <begin position="422"/>
        <end position="444"/>
    </location>
</feature>
<keyword evidence="3 6" id="KW-0812">Transmembrane</keyword>
<accession>A0ABY8H690</accession>